<sequence length="115" mass="13135">MSWLVLLGISLLLFFLLVFLLTRFLGYMKKEQNLQIESFRDSIIDKDNPVGLYGDELEKLKQQQNEAQRHLQEVISKIPVIQKDGRFQIDEEAIRQRRAAAQANGTSATANDGTV</sequence>
<dbReference type="KEGG" id="pph:Ppha_0437"/>
<gene>
    <name evidence="1" type="ordered locus">Ppha_0437</name>
</gene>
<dbReference type="STRING" id="324925.Ppha_0437"/>
<proteinExistence type="predicted"/>
<dbReference type="AlphaFoldDB" id="B4SCS9"/>
<dbReference type="EMBL" id="CP001110">
    <property type="protein sequence ID" value="ACF42763.1"/>
    <property type="molecule type" value="Genomic_DNA"/>
</dbReference>
<organism evidence="1 2">
    <name type="scientific">Pelodictyon phaeoclathratiforme (strain DSM 5477 / BU-1)</name>
    <dbReference type="NCBI Taxonomy" id="324925"/>
    <lineage>
        <taxon>Bacteria</taxon>
        <taxon>Pseudomonadati</taxon>
        <taxon>Chlorobiota</taxon>
        <taxon>Chlorobiia</taxon>
        <taxon>Chlorobiales</taxon>
        <taxon>Chlorobiaceae</taxon>
        <taxon>Chlorobium/Pelodictyon group</taxon>
        <taxon>Pelodictyon</taxon>
    </lineage>
</organism>
<dbReference type="eggNOG" id="ENOG50336U5">
    <property type="taxonomic scope" value="Bacteria"/>
</dbReference>
<dbReference type="Proteomes" id="UP000002724">
    <property type="component" value="Chromosome"/>
</dbReference>
<protein>
    <submittedName>
        <fullName evidence="1">Uncharacterized protein</fullName>
    </submittedName>
</protein>
<keyword evidence="2" id="KW-1185">Reference proteome</keyword>
<reference evidence="1 2" key="1">
    <citation type="submission" date="2008-06" db="EMBL/GenBank/DDBJ databases">
        <title>Complete sequence of Pelodictyon phaeoclathratiforme BU-1.</title>
        <authorList>
            <consortium name="US DOE Joint Genome Institute"/>
            <person name="Lucas S."/>
            <person name="Copeland A."/>
            <person name="Lapidus A."/>
            <person name="Glavina del Rio T."/>
            <person name="Dalin E."/>
            <person name="Tice H."/>
            <person name="Bruce D."/>
            <person name="Goodwin L."/>
            <person name="Pitluck S."/>
            <person name="Schmutz J."/>
            <person name="Larimer F."/>
            <person name="Land M."/>
            <person name="Hauser L."/>
            <person name="Kyrpides N."/>
            <person name="Mikhailova N."/>
            <person name="Liu Z."/>
            <person name="Li T."/>
            <person name="Zhao F."/>
            <person name="Overmann J."/>
            <person name="Bryant D.A."/>
            <person name="Richardson P."/>
        </authorList>
    </citation>
    <scope>NUCLEOTIDE SEQUENCE [LARGE SCALE GENOMIC DNA]</scope>
    <source>
        <strain evidence="2">DSM 5477 / BU-1</strain>
    </source>
</reference>
<evidence type="ECO:0000313" key="1">
    <source>
        <dbReference type="EMBL" id="ACF42763.1"/>
    </source>
</evidence>
<dbReference type="OrthoDB" id="595303at2"/>
<name>B4SCS9_PELPB</name>
<accession>B4SCS9</accession>
<dbReference type="HOGENOM" id="CLU_168108_0_0_10"/>
<evidence type="ECO:0000313" key="2">
    <source>
        <dbReference type="Proteomes" id="UP000002724"/>
    </source>
</evidence>
<dbReference type="RefSeq" id="WP_012507258.1">
    <property type="nucleotide sequence ID" value="NC_011060.1"/>
</dbReference>